<keyword evidence="6 8" id="KW-0675">Receptor</keyword>
<dbReference type="PROSITE" id="PS00237">
    <property type="entry name" value="G_PROTEIN_RECEP_F1_1"/>
    <property type="match status" value="1"/>
</dbReference>
<protein>
    <submittedName>
        <fullName evidence="9">Uncharacterized protein</fullName>
    </submittedName>
</protein>
<dbReference type="PRINTS" id="PR00237">
    <property type="entry name" value="GPCRRHODOPSN"/>
</dbReference>
<dbReference type="InterPro" id="IPR000276">
    <property type="entry name" value="GPCR_Rhodpsn"/>
</dbReference>
<evidence type="ECO:0000256" key="2">
    <source>
        <dbReference type="ARBA" id="ARBA00022692"/>
    </source>
</evidence>
<gene>
    <name evidence="9" type="ORF">OFUS_LOCUS766</name>
</gene>
<organism evidence="9 10">
    <name type="scientific">Owenia fusiformis</name>
    <name type="common">Polychaete worm</name>
    <dbReference type="NCBI Taxonomy" id="6347"/>
    <lineage>
        <taxon>Eukaryota</taxon>
        <taxon>Metazoa</taxon>
        <taxon>Spiralia</taxon>
        <taxon>Lophotrochozoa</taxon>
        <taxon>Annelida</taxon>
        <taxon>Polychaeta</taxon>
        <taxon>Sedentaria</taxon>
        <taxon>Canalipalpata</taxon>
        <taxon>Sabellida</taxon>
        <taxon>Oweniida</taxon>
        <taxon>Oweniidae</taxon>
        <taxon>Owenia</taxon>
    </lineage>
</organism>
<evidence type="ECO:0000313" key="9">
    <source>
        <dbReference type="EMBL" id="CAH1773124.1"/>
    </source>
</evidence>
<evidence type="ECO:0000256" key="4">
    <source>
        <dbReference type="ARBA" id="ARBA00023040"/>
    </source>
</evidence>
<name>A0A8J1UE29_OWEFU</name>
<dbReference type="InterPro" id="IPR017452">
    <property type="entry name" value="GPCR_Rhodpsn_7TM"/>
</dbReference>
<dbReference type="Gene3D" id="1.20.1070.10">
    <property type="entry name" value="Rhodopsin 7-helix transmembrane proteins"/>
    <property type="match status" value="1"/>
</dbReference>
<dbReference type="OrthoDB" id="9990906at2759"/>
<keyword evidence="5" id="KW-0472">Membrane</keyword>
<sequence>MRKGLPHLPGHVVHNVIDTEGVCQFYLLISYGARFLSVWIIVSLTIERYTVICYPIRSRIFTSKTLKVVATLGALSLIFSVTKASISGIHETVPGGEIYKCTYKPGYKAGSFILDYIFALFTTLVPFFVIACLNVMIIKNLNPCIGRNTLHASTNRVFGSRLLRHQVELTVTLLTISTSFVLLNLPYFVAWLTQHSMPEYRNMDTFAELMNDHQQLQGFLLISKTIYYLNFCSNFFLYCITGSNYRRALISLFQCHHETHFIHDQRSTTGRAFSTQVTSLSRASLTSTVYSGTSVKGSCMYLTELRTNRRIIQTTAE</sequence>
<accession>A0A8J1UE29</accession>
<keyword evidence="2 8" id="KW-0812">Transmembrane</keyword>
<comment type="caution">
    <text evidence="9">The sequence shown here is derived from an EMBL/GenBank/DDBJ whole genome shotgun (WGS) entry which is preliminary data.</text>
</comment>
<dbReference type="GO" id="GO:0005886">
    <property type="term" value="C:plasma membrane"/>
    <property type="evidence" value="ECO:0007669"/>
    <property type="project" value="TreeGrafter"/>
</dbReference>
<dbReference type="AlphaFoldDB" id="A0A8J1UE29"/>
<dbReference type="PANTHER" id="PTHR24243:SF230">
    <property type="entry name" value="G-PROTEIN COUPLED RECEPTORS FAMILY 1 PROFILE DOMAIN-CONTAINING PROTEIN"/>
    <property type="match status" value="1"/>
</dbReference>
<evidence type="ECO:0000256" key="1">
    <source>
        <dbReference type="ARBA" id="ARBA00004141"/>
    </source>
</evidence>
<keyword evidence="10" id="KW-1185">Reference proteome</keyword>
<reference evidence="9" key="1">
    <citation type="submission" date="2022-03" db="EMBL/GenBank/DDBJ databases">
        <authorList>
            <person name="Martin C."/>
        </authorList>
    </citation>
    <scope>NUCLEOTIDE SEQUENCE</scope>
</reference>
<evidence type="ECO:0000256" key="5">
    <source>
        <dbReference type="ARBA" id="ARBA00023136"/>
    </source>
</evidence>
<evidence type="ECO:0000256" key="3">
    <source>
        <dbReference type="ARBA" id="ARBA00022989"/>
    </source>
</evidence>
<dbReference type="Proteomes" id="UP000749559">
    <property type="component" value="Unassembled WGS sequence"/>
</dbReference>
<keyword evidence="3" id="KW-1133">Transmembrane helix</keyword>
<dbReference type="EMBL" id="CAIIXF020000001">
    <property type="protein sequence ID" value="CAH1773124.1"/>
    <property type="molecule type" value="Genomic_DNA"/>
</dbReference>
<keyword evidence="4 8" id="KW-0297">G-protein coupled receptor</keyword>
<keyword evidence="7 8" id="KW-0807">Transducer</keyword>
<dbReference type="Pfam" id="PF00001">
    <property type="entry name" value="7tm_1"/>
    <property type="match status" value="1"/>
</dbReference>
<comment type="similarity">
    <text evidence="8">Belongs to the G-protein coupled receptor 1 family.</text>
</comment>
<dbReference type="SUPFAM" id="SSF81321">
    <property type="entry name" value="Family A G protein-coupled receptor-like"/>
    <property type="match status" value="1"/>
</dbReference>
<evidence type="ECO:0000313" key="10">
    <source>
        <dbReference type="Proteomes" id="UP000749559"/>
    </source>
</evidence>
<evidence type="ECO:0000256" key="8">
    <source>
        <dbReference type="RuleBase" id="RU000688"/>
    </source>
</evidence>
<dbReference type="PANTHER" id="PTHR24243">
    <property type="entry name" value="G-PROTEIN COUPLED RECEPTOR"/>
    <property type="match status" value="1"/>
</dbReference>
<evidence type="ECO:0000256" key="7">
    <source>
        <dbReference type="ARBA" id="ARBA00023224"/>
    </source>
</evidence>
<dbReference type="PROSITE" id="PS50262">
    <property type="entry name" value="G_PROTEIN_RECEP_F1_2"/>
    <property type="match status" value="1"/>
</dbReference>
<comment type="subcellular location">
    <subcellularLocation>
        <location evidence="1">Membrane</location>
        <topology evidence="1">Multi-pass membrane protein</topology>
    </subcellularLocation>
</comment>
<dbReference type="GO" id="GO:0004930">
    <property type="term" value="F:G protein-coupled receptor activity"/>
    <property type="evidence" value="ECO:0007669"/>
    <property type="project" value="UniProtKB-KW"/>
</dbReference>
<proteinExistence type="inferred from homology"/>
<evidence type="ECO:0000256" key="6">
    <source>
        <dbReference type="ARBA" id="ARBA00023170"/>
    </source>
</evidence>